<evidence type="ECO:0000259" key="1">
    <source>
        <dbReference type="Pfam" id="PF13358"/>
    </source>
</evidence>
<keyword evidence="3" id="KW-1185">Reference proteome</keyword>
<dbReference type="InterPro" id="IPR038717">
    <property type="entry name" value="Tc1-like_DDE_dom"/>
</dbReference>
<dbReference type="RefSeq" id="WP_133729745.1">
    <property type="nucleotide sequence ID" value="NZ_JAKVTW010000010.1"/>
</dbReference>
<name>A0ABS9S959_9GAMM</name>
<sequence length="123" mass="14035">MLGELQCWEDRGKKGLYYFDDSDFAQSFILPNSWSLIGQPKGMQTYPHSLRLNALGFLSRQGKLIYHLTMTTNSSEVVIAAFDRLFAQKSLGAFAIVVLDNASVHRSKAFRRKSWIVYRIVSI</sequence>
<reference evidence="2 3" key="1">
    <citation type="submission" date="2022-03" db="EMBL/GenBank/DDBJ databases">
        <title>Genomic signatures underlying metal tolerance in selected Arctic bacterial isolates.</title>
        <authorList>
            <person name="Thomas F.A."/>
            <person name="Venkatachalam S."/>
            <person name="Krishnan K.P."/>
        </authorList>
    </citation>
    <scope>NUCLEOTIDE SEQUENCE [LARGE SCALE GENOMIC DNA]</scope>
    <source>
        <strain evidence="2 3">HM116</strain>
    </source>
</reference>
<dbReference type="Proteomes" id="UP001320609">
    <property type="component" value="Unassembled WGS sequence"/>
</dbReference>
<dbReference type="EMBL" id="JAKVTW010000010">
    <property type="protein sequence ID" value="MCH4812478.1"/>
    <property type="molecule type" value="Genomic_DNA"/>
</dbReference>
<comment type="caution">
    <text evidence="2">The sequence shown here is derived from an EMBL/GenBank/DDBJ whole genome shotgun (WGS) entry which is preliminary data.</text>
</comment>
<accession>A0ABS9S959</accession>
<evidence type="ECO:0000313" key="3">
    <source>
        <dbReference type="Proteomes" id="UP001320609"/>
    </source>
</evidence>
<protein>
    <submittedName>
        <fullName evidence="2">Transposase</fullName>
    </submittedName>
</protein>
<dbReference type="Pfam" id="PF13358">
    <property type="entry name" value="DDE_3"/>
    <property type="match status" value="1"/>
</dbReference>
<feature type="domain" description="Tc1-like transposase DDE" evidence="1">
    <location>
        <begin position="16"/>
        <end position="113"/>
    </location>
</feature>
<gene>
    <name evidence="2" type="ORF">MLE19_14170</name>
</gene>
<organism evidence="2 3">
    <name type="scientific">Vreelandella neptunia</name>
    <dbReference type="NCBI Taxonomy" id="115551"/>
    <lineage>
        <taxon>Bacteria</taxon>
        <taxon>Pseudomonadati</taxon>
        <taxon>Pseudomonadota</taxon>
        <taxon>Gammaproteobacteria</taxon>
        <taxon>Oceanospirillales</taxon>
        <taxon>Halomonadaceae</taxon>
        <taxon>Vreelandella</taxon>
    </lineage>
</organism>
<evidence type="ECO:0000313" key="2">
    <source>
        <dbReference type="EMBL" id="MCH4812478.1"/>
    </source>
</evidence>
<proteinExistence type="predicted"/>